<dbReference type="Gene3D" id="2.115.10.20">
    <property type="entry name" value="Glycosyl hydrolase domain, family 43"/>
    <property type="match status" value="1"/>
</dbReference>
<keyword evidence="3" id="KW-0326">Glycosidase</keyword>
<dbReference type="AlphaFoldDB" id="X1GYB6"/>
<sequence>VYSSQDLINWKYRGVALPRPEKGWGVVGSVGRAHVIYNEKTRKYVMWYWYHTHYPTVFTMVATSDSPVGPFKVMGAREVGSQTGFGSDLNVFKDDDGKAYLVYTDHHRYDKTKRFGKGRGQYAILVDSLTDDYLDSNKDGAVAIPSGGEAPAMIRYRGKYIIAGSGVQGWNPTETRYVVADSPLGPYSKPGIMSKQRTWGGQITSFLYIKETDTLMAMCDQWWTPDKTDLNKSRYLWLPVYLDSQTGTAKMKYYEKWNPLEPFSEE</sequence>
<dbReference type="Pfam" id="PF04616">
    <property type="entry name" value="Glyco_hydro_43"/>
    <property type="match status" value="1"/>
</dbReference>
<dbReference type="GO" id="GO:0004553">
    <property type="term" value="F:hydrolase activity, hydrolyzing O-glycosyl compounds"/>
    <property type="evidence" value="ECO:0007669"/>
    <property type="project" value="InterPro"/>
</dbReference>
<proteinExistence type="inferred from homology"/>
<keyword evidence="2" id="KW-0378">Hydrolase</keyword>
<feature type="non-terminal residue" evidence="4">
    <location>
        <position position="1"/>
    </location>
</feature>
<evidence type="ECO:0000313" key="4">
    <source>
        <dbReference type="EMBL" id="GAH46599.1"/>
    </source>
</evidence>
<accession>X1GYB6</accession>
<gene>
    <name evidence="4" type="ORF">S03H2_12364</name>
</gene>
<evidence type="ECO:0008006" key="5">
    <source>
        <dbReference type="Google" id="ProtNLM"/>
    </source>
</evidence>
<dbReference type="PANTHER" id="PTHR22925">
    <property type="entry name" value="GLYCOSYL HYDROLASE 43 FAMILY MEMBER"/>
    <property type="match status" value="1"/>
</dbReference>
<comment type="similarity">
    <text evidence="1">Belongs to the glycosyl hydrolase 43 family.</text>
</comment>
<dbReference type="PANTHER" id="PTHR22925:SF3">
    <property type="entry name" value="GLYCOSYL HYDROLASE FAMILY PROTEIN 43"/>
    <property type="match status" value="1"/>
</dbReference>
<reference evidence="4" key="1">
    <citation type="journal article" date="2014" name="Front. Microbiol.">
        <title>High frequency of phylogenetically diverse reductive dehalogenase-homologous genes in deep subseafloor sedimentary metagenomes.</title>
        <authorList>
            <person name="Kawai M."/>
            <person name="Futagami T."/>
            <person name="Toyoda A."/>
            <person name="Takaki Y."/>
            <person name="Nishi S."/>
            <person name="Hori S."/>
            <person name="Arai W."/>
            <person name="Tsubouchi T."/>
            <person name="Morono Y."/>
            <person name="Uchiyama I."/>
            <person name="Ito T."/>
            <person name="Fujiyama A."/>
            <person name="Inagaki F."/>
            <person name="Takami H."/>
        </authorList>
    </citation>
    <scope>NUCLEOTIDE SEQUENCE</scope>
    <source>
        <strain evidence="4">Expedition CK06-06</strain>
    </source>
</reference>
<evidence type="ECO:0000256" key="3">
    <source>
        <dbReference type="ARBA" id="ARBA00023295"/>
    </source>
</evidence>
<comment type="caution">
    <text evidence="4">The sequence shown here is derived from an EMBL/GenBank/DDBJ whole genome shotgun (WGS) entry which is preliminary data.</text>
</comment>
<evidence type="ECO:0000256" key="2">
    <source>
        <dbReference type="ARBA" id="ARBA00022801"/>
    </source>
</evidence>
<dbReference type="EMBL" id="BARU01006292">
    <property type="protein sequence ID" value="GAH46599.1"/>
    <property type="molecule type" value="Genomic_DNA"/>
</dbReference>
<dbReference type="InterPro" id="IPR023296">
    <property type="entry name" value="Glyco_hydro_beta-prop_sf"/>
</dbReference>
<dbReference type="SUPFAM" id="SSF75005">
    <property type="entry name" value="Arabinanase/levansucrase/invertase"/>
    <property type="match status" value="1"/>
</dbReference>
<name>X1GYB6_9ZZZZ</name>
<dbReference type="InterPro" id="IPR006710">
    <property type="entry name" value="Glyco_hydro_43"/>
</dbReference>
<protein>
    <recommendedName>
        <fullName evidence="5">Glycosyl hydrolase family 32 N-terminal domain-containing protein</fullName>
    </recommendedName>
</protein>
<evidence type="ECO:0000256" key="1">
    <source>
        <dbReference type="ARBA" id="ARBA00009865"/>
    </source>
</evidence>
<dbReference type="GO" id="GO:0005975">
    <property type="term" value="P:carbohydrate metabolic process"/>
    <property type="evidence" value="ECO:0007669"/>
    <property type="project" value="InterPro"/>
</dbReference>
<organism evidence="4">
    <name type="scientific">marine sediment metagenome</name>
    <dbReference type="NCBI Taxonomy" id="412755"/>
    <lineage>
        <taxon>unclassified sequences</taxon>
        <taxon>metagenomes</taxon>
        <taxon>ecological metagenomes</taxon>
    </lineage>
</organism>